<dbReference type="InterPro" id="IPR013324">
    <property type="entry name" value="RNA_pol_sigma_r3/r4-like"/>
</dbReference>
<evidence type="ECO:0000259" key="7">
    <source>
        <dbReference type="Pfam" id="PF08281"/>
    </source>
</evidence>
<dbReference type="Gene3D" id="1.10.10.10">
    <property type="entry name" value="Winged helix-like DNA-binding domain superfamily/Winged helix DNA-binding domain"/>
    <property type="match status" value="1"/>
</dbReference>
<evidence type="ECO:0000256" key="4">
    <source>
        <dbReference type="ARBA" id="ARBA00023125"/>
    </source>
</evidence>
<protein>
    <submittedName>
        <fullName evidence="8">RNA polymerase sigma-70 factor (ECF subfamily)</fullName>
    </submittedName>
</protein>
<dbReference type="InterPro" id="IPR014284">
    <property type="entry name" value="RNA_pol_sigma-70_dom"/>
</dbReference>
<dbReference type="SUPFAM" id="SSF88946">
    <property type="entry name" value="Sigma2 domain of RNA polymerase sigma factors"/>
    <property type="match status" value="1"/>
</dbReference>
<dbReference type="InterPro" id="IPR013325">
    <property type="entry name" value="RNA_pol_sigma_r2"/>
</dbReference>
<evidence type="ECO:0000256" key="3">
    <source>
        <dbReference type="ARBA" id="ARBA00023082"/>
    </source>
</evidence>
<evidence type="ECO:0000256" key="2">
    <source>
        <dbReference type="ARBA" id="ARBA00023015"/>
    </source>
</evidence>
<organism evidence="8 9">
    <name type="scientific">Kordia periserrulae</name>
    <dbReference type="NCBI Taxonomy" id="701523"/>
    <lineage>
        <taxon>Bacteria</taxon>
        <taxon>Pseudomonadati</taxon>
        <taxon>Bacteroidota</taxon>
        <taxon>Flavobacteriia</taxon>
        <taxon>Flavobacteriales</taxon>
        <taxon>Flavobacteriaceae</taxon>
        <taxon>Kordia</taxon>
    </lineage>
</organism>
<evidence type="ECO:0000256" key="1">
    <source>
        <dbReference type="ARBA" id="ARBA00010641"/>
    </source>
</evidence>
<evidence type="ECO:0000313" key="9">
    <source>
        <dbReference type="Proteomes" id="UP000244090"/>
    </source>
</evidence>
<evidence type="ECO:0000313" key="8">
    <source>
        <dbReference type="EMBL" id="PTX60127.1"/>
    </source>
</evidence>
<comment type="caution">
    <text evidence="8">The sequence shown here is derived from an EMBL/GenBank/DDBJ whole genome shotgun (WGS) entry which is preliminary data.</text>
</comment>
<feature type="domain" description="RNA polymerase sigma factor 70 region 4 type 2" evidence="7">
    <location>
        <begin position="148"/>
        <end position="198"/>
    </location>
</feature>
<dbReference type="InterPro" id="IPR013249">
    <property type="entry name" value="RNA_pol_sigma70_r4_t2"/>
</dbReference>
<evidence type="ECO:0000256" key="5">
    <source>
        <dbReference type="ARBA" id="ARBA00023163"/>
    </source>
</evidence>
<keyword evidence="2" id="KW-0805">Transcription regulation</keyword>
<gene>
    <name evidence="8" type="ORF">C8N46_107133</name>
</gene>
<dbReference type="Pfam" id="PF04542">
    <property type="entry name" value="Sigma70_r2"/>
    <property type="match status" value="1"/>
</dbReference>
<sequence>MKSRVMKRILVLFSATLGKDKKSLSDEALVQLIVETNDPALFGILYDRYGKKIYNKCYSFVKDKDETQDLTQDIFLKLFMQLHKYQGRAKFSTWLYSFTYNFLVNYKKRDTSKKLGERWENLNKNEKHVTQVEDVEDEDVFELKVSGLEKAIDLIDPADKALLLLKYQDDVSVKDLQNLLHINESAVKMRLKRARIKLISVYQKLQENE</sequence>
<reference evidence="8 9" key="1">
    <citation type="submission" date="2018-04" db="EMBL/GenBank/DDBJ databases">
        <title>Genomic Encyclopedia of Archaeal and Bacterial Type Strains, Phase II (KMG-II): from individual species to whole genera.</title>
        <authorList>
            <person name="Goeker M."/>
        </authorList>
    </citation>
    <scope>NUCLEOTIDE SEQUENCE [LARGE SCALE GENOMIC DNA]</scope>
    <source>
        <strain evidence="8 9">DSM 25731</strain>
    </source>
</reference>
<dbReference type="NCBIfam" id="TIGR02937">
    <property type="entry name" value="sigma70-ECF"/>
    <property type="match status" value="1"/>
</dbReference>
<dbReference type="EMBL" id="QBKT01000007">
    <property type="protein sequence ID" value="PTX60127.1"/>
    <property type="molecule type" value="Genomic_DNA"/>
</dbReference>
<keyword evidence="3" id="KW-0731">Sigma factor</keyword>
<dbReference type="InterPro" id="IPR039425">
    <property type="entry name" value="RNA_pol_sigma-70-like"/>
</dbReference>
<comment type="similarity">
    <text evidence="1">Belongs to the sigma-70 factor family. ECF subfamily.</text>
</comment>
<accession>A0A2T6BVW8</accession>
<proteinExistence type="inferred from homology"/>
<dbReference type="InterPro" id="IPR007627">
    <property type="entry name" value="RNA_pol_sigma70_r2"/>
</dbReference>
<dbReference type="AlphaFoldDB" id="A0A2T6BVW8"/>
<dbReference type="SUPFAM" id="SSF88659">
    <property type="entry name" value="Sigma3 and sigma4 domains of RNA polymerase sigma factors"/>
    <property type="match status" value="1"/>
</dbReference>
<name>A0A2T6BVW8_9FLAO</name>
<keyword evidence="9" id="KW-1185">Reference proteome</keyword>
<keyword evidence="5" id="KW-0804">Transcription</keyword>
<keyword evidence="4" id="KW-0238">DNA-binding</keyword>
<feature type="domain" description="RNA polymerase sigma-70 region 2" evidence="6">
    <location>
        <begin position="45"/>
        <end position="110"/>
    </location>
</feature>
<dbReference type="PANTHER" id="PTHR43133">
    <property type="entry name" value="RNA POLYMERASE ECF-TYPE SIGMA FACTO"/>
    <property type="match status" value="1"/>
</dbReference>
<dbReference type="Pfam" id="PF08281">
    <property type="entry name" value="Sigma70_r4_2"/>
    <property type="match status" value="1"/>
</dbReference>
<dbReference type="InterPro" id="IPR036388">
    <property type="entry name" value="WH-like_DNA-bd_sf"/>
</dbReference>
<dbReference type="PANTHER" id="PTHR43133:SF8">
    <property type="entry name" value="RNA POLYMERASE SIGMA FACTOR HI_1459-RELATED"/>
    <property type="match status" value="1"/>
</dbReference>
<dbReference type="GO" id="GO:0006352">
    <property type="term" value="P:DNA-templated transcription initiation"/>
    <property type="evidence" value="ECO:0007669"/>
    <property type="project" value="InterPro"/>
</dbReference>
<dbReference type="Gene3D" id="1.10.1740.10">
    <property type="match status" value="1"/>
</dbReference>
<evidence type="ECO:0000259" key="6">
    <source>
        <dbReference type="Pfam" id="PF04542"/>
    </source>
</evidence>
<dbReference type="GO" id="GO:0003677">
    <property type="term" value="F:DNA binding"/>
    <property type="evidence" value="ECO:0007669"/>
    <property type="project" value="UniProtKB-KW"/>
</dbReference>
<dbReference type="Proteomes" id="UP000244090">
    <property type="component" value="Unassembled WGS sequence"/>
</dbReference>
<dbReference type="GO" id="GO:0016987">
    <property type="term" value="F:sigma factor activity"/>
    <property type="evidence" value="ECO:0007669"/>
    <property type="project" value="UniProtKB-KW"/>
</dbReference>